<feature type="compositionally biased region" description="Low complexity" evidence="1">
    <location>
        <begin position="192"/>
        <end position="216"/>
    </location>
</feature>
<gene>
    <name evidence="3" type="ORF">ACFQMG_23365</name>
</gene>
<feature type="region of interest" description="Disordered" evidence="1">
    <location>
        <begin position="58"/>
        <end position="77"/>
    </location>
</feature>
<keyword evidence="2" id="KW-0472">Membrane</keyword>
<feature type="region of interest" description="Disordered" evidence="1">
    <location>
        <begin position="1"/>
        <end position="27"/>
    </location>
</feature>
<feature type="region of interest" description="Disordered" evidence="1">
    <location>
        <begin position="192"/>
        <end position="220"/>
    </location>
</feature>
<keyword evidence="2" id="KW-1133">Transmembrane helix</keyword>
<name>A0ABW2FZ30_9ACTN</name>
<accession>A0ABW2FZ30</accession>
<dbReference type="EMBL" id="JBHTAJ010000047">
    <property type="protein sequence ID" value="MFC7182494.1"/>
    <property type="molecule type" value="Genomic_DNA"/>
</dbReference>
<proteinExistence type="predicted"/>
<dbReference type="RefSeq" id="WP_380231914.1">
    <property type="nucleotide sequence ID" value="NZ_JBHSVH010000002.1"/>
</dbReference>
<organism evidence="3 4">
    <name type="scientific">Kitasatospora paranensis</name>
    <dbReference type="NCBI Taxonomy" id="258053"/>
    <lineage>
        <taxon>Bacteria</taxon>
        <taxon>Bacillati</taxon>
        <taxon>Actinomycetota</taxon>
        <taxon>Actinomycetes</taxon>
        <taxon>Kitasatosporales</taxon>
        <taxon>Streptomycetaceae</taxon>
        <taxon>Kitasatospora</taxon>
    </lineage>
</organism>
<sequence length="272" mass="27731">MTTQGERPAPPAGQDTVAPADRRGHGPGRRRAVLWCAVAVVAVGAGWVVSRPNPGDLIPGLGPTSGQSKKAQPAPGLASAQPLTEAQAFTSDHYFPAADTVDLGAFQAARTAARDGADCTETLTDRGHDPLHGTGCQGYVSVGYTRTDDQIVSSVTVLRFADAQSALKARQALTDPTVLAFLAADTAPSGAVPSGAAPSASAPASPASSASPSGAPAPRPAEVLRVEPVGHYLTIAVSRYADRRTTAPVGDTALADATRAVSYTARAPFVWM</sequence>
<keyword evidence="4" id="KW-1185">Reference proteome</keyword>
<evidence type="ECO:0000313" key="4">
    <source>
        <dbReference type="Proteomes" id="UP001596435"/>
    </source>
</evidence>
<feature type="transmembrane region" description="Helical" evidence="2">
    <location>
        <begin position="32"/>
        <end position="49"/>
    </location>
</feature>
<reference evidence="4" key="1">
    <citation type="journal article" date="2019" name="Int. J. Syst. Evol. Microbiol.">
        <title>The Global Catalogue of Microorganisms (GCM) 10K type strain sequencing project: providing services to taxonomists for standard genome sequencing and annotation.</title>
        <authorList>
            <consortium name="The Broad Institute Genomics Platform"/>
            <consortium name="The Broad Institute Genome Sequencing Center for Infectious Disease"/>
            <person name="Wu L."/>
            <person name="Ma J."/>
        </authorList>
    </citation>
    <scope>NUCLEOTIDE SEQUENCE [LARGE SCALE GENOMIC DNA]</scope>
    <source>
        <strain evidence="4">CGMCC 1.12859</strain>
    </source>
</reference>
<dbReference type="Proteomes" id="UP001596435">
    <property type="component" value="Unassembled WGS sequence"/>
</dbReference>
<keyword evidence="2" id="KW-0812">Transmembrane</keyword>
<evidence type="ECO:0000256" key="1">
    <source>
        <dbReference type="SAM" id="MobiDB-lite"/>
    </source>
</evidence>
<evidence type="ECO:0000313" key="3">
    <source>
        <dbReference type="EMBL" id="MFC7182494.1"/>
    </source>
</evidence>
<protein>
    <submittedName>
        <fullName evidence="3">Uncharacterized protein</fullName>
    </submittedName>
</protein>
<comment type="caution">
    <text evidence="3">The sequence shown here is derived from an EMBL/GenBank/DDBJ whole genome shotgun (WGS) entry which is preliminary data.</text>
</comment>
<evidence type="ECO:0000256" key="2">
    <source>
        <dbReference type="SAM" id="Phobius"/>
    </source>
</evidence>